<accession>A0A7W9YL72</accession>
<proteinExistence type="predicted"/>
<keyword evidence="1" id="KW-0240">DNA-directed RNA polymerase</keyword>
<organism evidence="1 2">
    <name type="scientific">Nocardiopsis mwathae</name>
    <dbReference type="NCBI Taxonomy" id="1472723"/>
    <lineage>
        <taxon>Bacteria</taxon>
        <taxon>Bacillati</taxon>
        <taxon>Actinomycetota</taxon>
        <taxon>Actinomycetes</taxon>
        <taxon>Streptosporangiales</taxon>
        <taxon>Nocardiopsidaceae</taxon>
        <taxon>Nocardiopsis</taxon>
    </lineage>
</organism>
<dbReference type="Proteomes" id="UP000546642">
    <property type="component" value="Unassembled WGS sequence"/>
</dbReference>
<dbReference type="EMBL" id="JACHDS010000001">
    <property type="protein sequence ID" value="MBB6173581.1"/>
    <property type="molecule type" value="Genomic_DNA"/>
</dbReference>
<gene>
    <name evidence="1" type="ORF">HNR23_003641</name>
</gene>
<dbReference type="AlphaFoldDB" id="A0A7W9YL72"/>
<dbReference type="InterPro" id="IPR013324">
    <property type="entry name" value="RNA_pol_sigma_r3/r4-like"/>
</dbReference>
<dbReference type="SUPFAM" id="SSF88659">
    <property type="entry name" value="Sigma3 and sigma4 domains of RNA polymerase sigma factors"/>
    <property type="match status" value="1"/>
</dbReference>
<name>A0A7W9YL72_9ACTN</name>
<dbReference type="RefSeq" id="WP_184077063.1">
    <property type="nucleotide sequence ID" value="NZ_JACHDS010000001.1"/>
</dbReference>
<dbReference type="InterPro" id="IPR036388">
    <property type="entry name" value="WH-like_DNA-bd_sf"/>
</dbReference>
<dbReference type="Gene3D" id="1.10.10.10">
    <property type="entry name" value="Winged helix-like DNA-binding domain superfamily/Winged helix DNA-binding domain"/>
    <property type="match status" value="1"/>
</dbReference>
<dbReference type="GO" id="GO:0000428">
    <property type="term" value="C:DNA-directed RNA polymerase complex"/>
    <property type="evidence" value="ECO:0007669"/>
    <property type="project" value="UniProtKB-KW"/>
</dbReference>
<keyword evidence="1" id="KW-0804">Transcription</keyword>
<sequence length="249" mass="27903">MAAATIRWPGRLDWITRVETAWSAVAERLYTADAPPTRNDLKVAGWSAITEHARKDNSFRGRTWGYDSTSTPSFERFWALAAGHVPSPEGAVVERRALGQIWAALPEQHRRVLRALADHGHYAEAADALGVTLGSFYSLVSRARKAFFALWHEHEVPSRPWGNDVRGRKLRRKNVTVIAVRQRTRLRARRPADRPNNSRAKRDIGISDADLLLRHRDGESYESIAASLSIGPTAVRRRVLGLMALAQTS</sequence>
<evidence type="ECO:0000313" key="2">
    <source>
        <dbReference type="Proteomes" id="UP000546642"/>
    </source>
</evidence>
<comment type="caution">
    <text evidence="1">The sequence shown here is derived from an EMBL/GenBank/DDBJ whole genome shotgun (WGS) entry which is preliminary data.</text>
</comment>
<reference evidence="1 2" key="1">
    <citation type="submission" date="2020-08" db="EMBL/GenBank/DDBJ databases">
        <title>Sequencing the genomes of 1000 actinobacteria strains.</title>
        <authorList>
            <person name="Klenk H.-P."/>
        </authorList>
    </citation>
    <scope>NUCLEOTIDE SEQUENCE [LARGE SCALE GENOMIC DNA]</scope>
    <source>
        <strain evidence="1 2">DSM 46659</strain>
    </source>
</reference>
<evidence type="ECO:0000313" key="1">
    <source>
        <dbReference type="EMBL" id="MBB6173581.1"/>
    </source>
</evidence>
<protein>
    <submittedName>
        <fullName evidence="1">DNA-directed RNA polymerase specialized sigma24 family protein</fullName>
    </submittedName>
</protein>
<keyword evidence="2" id="KW-1185">Reference proteome</keyword>